<comment type="similarity">
    <text evidence="1">Belongs to the peptidase S41A family.</text>
</comment>
<evidence type="ECO:0000256" key="2">
    <source>
        <dbReference type="ARBA" id="ARBA00022670"/>
    </source>
</evidence>
<protein>
    <submittedName>
        <fullName evidence="7">Peptidase S41</fullName>
    </submittedName>
</protein>
<evidence type="ECO:0000256" key="5">
    <source>
        <dbReference type="SAM" id="MobiDB-lite"/>
    </source>
</evidence>
<dbReference type="Proteomes" id="UP000498740">
    <property type="component" value="Unassembled WGS sequence"/>
</dbReference>
<dbReference type="EMBL" id="BLWD01000001">
    <property type="protein sequence ID" value="GFN04306.1"/>
    <property type="molecule type" value="Genomic_DNA"/>
</dbReference>
<dbReference type="GO" id="GO:0008236">
    <property type="term" value="F:serine-type peptidase activity"/>
    <property type="evidence" value="ECO:0007669"/>
    <property type="project" value="UniProtKB-KW"/>
</dbReference>
<reference evidence="7 8" key="1">
    <citation type="submission" date="2020-05" db="EMBL/GenBank/DDBJ databases">
        <title>Whole genome shotgun sequence of Streptomyces microflavus NBRC 13062.</title>
        <authorList>
            <person name="Komaki H."/>
            <person name="Tamura T."/>
        </authorList>
    </citation>
    <scope>NUCLEOTIDE SEQUENCE [LARGE SCALE GENOMIC DNA]</scope>
    <source>
        <strain evidence="7 8">NBRC 13062</strain>
    </source>
</reference>
<organism evidence="7 8">
    <name type="scientific">Streptomyces microflavus</name>
    <name type="common">Streptomyces lipmanii</name>
    <dbReference type="NCBI Taxonomy" id="1919"/>
    <lineage>
        <taxon>Bacteria</taxon>
        <taxon>Bacillati</taxon>
        <taxon>Actinomycetota</taxon>
        <taxon>Actinomycetes</taxon>
        <taxon>Kitasatosporales</taxon>
        <taxon>Streptomycetaceae</taxon>
        <taxon>Streptomyces</taxon>
    </lineage>
</organism>
<dbReference type="Pfam" id="PF03572">
    <property type="entry name" value="Peptidase_S41"/>
    <property type="match status" value="1"/>
</dbReference>
<dbReference type="SUPFAM" id="SSF52096">
    <property type="entry name" value="ClpP/crotonase"/>
    <property type="match status" value="1"/>
</dbReference>
<dbReference type="PANTHER" id="PTHR32060">
    <property type="entry name" value="TAIL-SPECIFIC PROTEASE"/>
    <property type="match status" value="1"/>
</dbReference>
<evidence type="ECO:0000313" key="7">
    <source>
        <dbReference type="EMBL" id="GFN04306.1"/>
    </source>
</evidence>
<dbReference type="Gene3D" id="3.90.226.10">
    <property type="entry name" value="2-enoyl-CoA Hydratase, Chain A, domain 1"/>
    <property type="match status" value="1"/>
</dbReference>
<evidence type="ECO:0000256" key="3">
    <source>
        <dbReference type="ARBA" id="ARBA00022801"/>
    </source>
</evidence>
<keyword evidence="4" id="KW-0720">Serine protease</keyword>
<dbReference type="InterPro" id="IPR036034">
    <property type="entry name" value="PDZ_sf"/>
</dbReference>
<feature type="region of interest" description="Disordered" evidence="5">
    <location>
        <begin position="57"/>
        <end position="85"/>
    </location>
</feature>
<dbReference type="InterPro" id="IPR029045">
    <property type="entry name" value="ClpP/crotonase-like_dom_sf"/>
</dbReference>
<proteinExistence type="inferred from homology"/>
<keyword evidence="2" id="KW-0645">Protease</keyword>
<dbReference type="CDD" id="cd07560">
    <property type="entry name" value="Peptidase_S41_CPP"/>
    <property type="match status" value="1"/>
</dbReference>
<dbReference type="SMART" id="SM00228">
    <property type="entry name" value="PDZ"/>
    <property type="match status" value="1"/>
</dbReference>
<dbReference type="Gene3D" id="3.30.750.44">
    <property type="match status" value="1"/>
</dbReference>
<dbReference type="Gene3D" id="2.30.42.10">
    <property type="match status" value="1"/>
</dbReference>
<dbReference type="PROSITE" id="PS50106">
    <property type="entry name" value="PDZ"/>
    <property type="match status" value="1"/>
</dbReference>
<sequence length="419" mass="43018">MTYASWGARASTRAPQEACPRLGAMSGCTHRFRPRGLCRGAALTLVFGCVLATGAATGSLPQDPDPVPELPARAVASTSSPVDREEIEDAAAKAEADGKSVKDAAGEVVSRSGDRWGAVYDEREYEEFEQSLDGSYLGVGLSARRTATGGVAVSRVQPGGPADRAGIRAGDLLRTIDGRSVDRRPVTDVVALLRGDGTGAGEGTRVVLGLVREGKPSTQTLRRARLTPDAVTVSRLGTGPSSALLVKVAAFTKGTGEEVRDAVRTAPRDAGILLDLRANSGGLVTEAVTAASAFLDGGLVATYDVRGEQQALYADPGGDTERPVVVLVDGGTMSAAELLTGALQDRGRAVTVGSRTFGKGSVQMPSELPGGSVAELTVGHYRTPAGRSVEGRGITPDLVAGERAQQRAETVLSGLGGGS</sequence>
<dbReference type="PANTHER" id="PTHR32060:SF30">
    <property type="entry name" value="CARBOXY-TERMINAL PROCESSING PROTEASE CTPA"/>
    <property type="match status" value="1"/>
</dbReference>
<dbReference type="InterPro" id="IPR005151">
    <property type="entry name" value="Tail-specific_protease"/>
</dbReference>
<accession>A0A7J0CP81</accession>
<gene>
    <name evidence="7" type="ORF">Smic_28620</name>
</gene>
<dbReference type="Pfam" id="PF17820">
    <property type="entry name" value="PDZ_6"/>
    <property type="match status" value="1"/>
</dbReference>
<dbReference type="GO" id="GO:0007165">
    <property type="term" value="P:signal transduction"/>
    <property type="evidence" value="ECO:0007669"/>
    <property type="project" value="TreeGrafter"/>
</dbReference>
<dbReference type="AlphaFoldDB" id="A0A7J0CP81"/>
<dbReference type="GO" id="GO:0004175">
    <property type="term" value="F:endopeptidase activity"/>
    <property type="evidence" value="ECO:0007669"/>
    <property type="project" value="TreeGrafter"/>
</dbReference>
<dbReference type="InterPro" id="IPR041489">
    <property type="entry name" value="PDZ_6"/>
</dbReference>
<feature type="domain" description="PDZ" evidence="6">
    <location>
        <begin position="125"/>
        <end position="194"/>
    </location>
</feature>
<evidence type="ECO:0000259" key="6">
    <source>
        <dbReference type="PROSITE" id="PS50106"/>
    </source>
</evidence>
<name>A0A7J0CP81_STRMI</name>
<evidence type="ECO:0000256" key="4">
    <source>
        <dbReference type="ARBA" id="ARBA00022825"/>
    </source>
</evidence>
<dbReference type="GO" id="GO:0006508">
    <property type="term" value="P:proteolysis"/>
    <property type="evidence" value="ECO:0007669"/>
    <property type="project" value="UniProtKB-KW"/>
</dbReference>
<dbReference type="GO" id="GO:0030288">
    <property type="term" value="C:outer membrane-bounded periplasmic space"/>
    <property type="evidence" value="ECO:0007669"/>
    <property type="project" value="TreeGrafter"/>
</dbReference>
<evidence type="ECO:0000256" key="1">
    <source>
        <dbReference type="ARBA" id="ARBA00009179"/>
    </source>
</evidence>
<dbReference type="InterPro" id="IPR001478">
    <property type="entry name" value="PDZ"/>
</dbReference>
<comment type="caution">
    <text evidence="7">The sequence shown here is derived from an EMBL/GenBank/DDBJ whole genome shotgun (WGS) entry which is preliminary data.</text>
</comment>
<dbReference type="InterPro" id="IPR004447">
    <property type="entry name" value="Peptidase_S41A"/>
</dbReference>
<evidence type="ECO:0000313" key="8">
    <source>
        <dbReference type="Proteomes" id="UP000498740"/>
    </source>
</evidence>
<dbReference type="SUPFAM" id="SSF50156">
    <property type="entry name" value="PDZ domain-like"/>
    <property type="match status" value="1"/>
</dbReference>
<keyword evidence="3" id="KW-0378">Hydrolase</keyword>
<dbReference type="SMART" id="SM00245">
    <property type="entry name" value="TSPc"/>
    <property type="match status" value="1"/>
</dbReference>